<evidence type="ECO:0000256" key="1">
    <source>
        <dbReference type="SAM" id="Coils"/>
    </source>
</evidence>
<organism evidence="3 4">
    <name type="scientific">Blumeria hordei</name>
    <name type="common">Barley powdery mildew</name>
    <name type="synonym">Blumeria graminis f. sp. hordei</name>
    <dbReference type="NCBI Taxonomy" id="2867405"/>
    <lineage>
        <taxon>Eukaryota</taxon>
        <taxon>Fungi</taxon>
        <taxon>Dikarya</taxon>
        <taxon>Ascomycota</taxon>
        <taxon>Pezizomycotina</taxon>
        <taxon>Leotiomycetes</taxon>
        <taxon>Erysiphales</taxon>
        <taxon>Erysiphaceae</taxon>
        <taxon>Blumeria</taxon>
    </lineage>
</organism>
<gene>
    <name evidence="3" type="ORF">BLGHR1_11627</name>
</gene>
<feature type="region of interest" description="Disordered" evidence="2">
    <location>
        <begin position="1"/>
        <end position="29"/>
    </location>
</feature>
<sequence length="510" mass="57755">MMDTPSPSSKVLGGPLYAASPERINSQRTSKNYEVVTSTTRVHTRENSVHEKVASFNSLSTLSKTSEKRHHDAALKRAMLGREEAESEMQRYREEVRKLKNVVEEGKQRERKVAERLESVMEKFMHSEENYGRTKLAWEKEKRRMKKENFKSQSVLVKIQAELKSARSAISVAQADLEREKSQGIATQKKESQVQQQLSNALITVRQLQENLKKAEQERDALRSIAASEDVARIASEGLIPLPASSMEDEFSSPKKSGKYQEPTNLIRSDSKEELDELRMLLSWEKQHAKRADECIEFLEMECRLHCCVSRRAMPQSKKIYFELQSSSDISKTTPGAEALPEEQLIVNPISPEGIANVARNTLNRRSIVDPMLEFHDPFSSPNDSQEVPSCEVLATNYEITENNKLSSQTKSTSGDHCRSLKATPCDISLIKDPDVRVVTYMSEPSHDEKASFCPTVSREEALAQIRERRGRARSLVHATITPKRQIWGVRRDISAPASHGAYTRGRKAN</sequence>
<dbReference type="PANTHER" id="PTHR42041">
    <property type="entry name" value="DNA ENDONUCLEASE ACTIVATOR CTP1 C-TERMINAL DOMAIN-CONTAINING PROTEIN"/>
    <property type="match status" value="1"/>
</dbReference>
<feature type="coiled-coil region" evidence="1">
    <location>
        <begin position="156"/>
        <end position="225"/>
    </location>
</feature>
<feature type="coiled-coil region" evidence="1">
    <location>
        <begin position="75"/>
        <end position="109"/>
    </location>
</feature>
<protein>
    <submittedName>
        <fullName evidence="3">Uncharacterized protein</fullName>
    </submittedName>
</protein>
<reference evidence="3 4" key="1">
    <citation type="submission" date="2017-11" db="EMBL/GenBank/DDBJ databases">
        <authorList>
            <person name="Kracher B."/>
        </authorList>
    </citation>
    <scope>NUCLEOTIDE SEQUENCE [LARGE SCALE GENOMIC DNA]</scope>
    <source>
        <strain evidence="3 4">RACE1</strain>
    </source>
</reference>
<evidence type="ECO:0000313" key="3">
    <source>
        <dbReference type="EMBL" id="SZF00878.1"/>
    </source>
</evidence>
<proteinExistence type="predicted"/>
<dbReference type="PANTHER" id="PTHR42041:SF1">
    <property type="entry name" value="DNA ENDONUCLEASE ACTIVATOR CTP1 C-TERMINAL DOMAIN-CONTAINING PROTEIN"/>
    <property type="match status" value="1"/>
</dbReference>
<accession>A0A383UMF1</accession>
<evidence type="ECO:0000313" key="4">
    <source>
        <dbReference type="Proteomes" id="UP000275772"/>
    </source>
</evidence>
<dbReference type="Proteomes" id="UP000275772">
    <property type="component" value="Unassembled WGS sequence"/>
</dbReference>
<name>A0A383UMF1_BLUHO</name>
<dbReference type="EMBL" id="UNSH01000028">
    <property type="protein sequence ID" value="SZF00878.1"/>
    <property type="molecule type" value="Genomic_DNA"/>
</dbReference>
<dbReference type="VEuPathDB" id="FungiDB:BLGHR1_11627"/>
<evidence type="ECO:0000256" key="2">
    <source>
        <dbReference type="SAM" id="MobiDB-lite"/>
    </source>
</evidence>
<dbReference type="AlphaFoldDB" id="A0A383UMF1"/>
<keyword evidence="1" id="KW-0175">Coiled coil</keyword>